<evidence type="ECO:0000256" key="1">
    <source>
        <dbReference type="SAM" id="SignalP"/>
    </source>
</evidence>
<dbReference type="PANTHER" id="PTHR12147">
    <property type="entry name" value="METALLOPEPTIDASE M28 FAMILY MEMBER"/>
    <property type="match status" value="1"/>
</dbReference>
<dbReference type="EMBL" id="FOGO01000003">
    <property type="protein sequence ID" value="SER69338.1"/>
    <property type="molecule type" value="Genomic_DNA"/>
</dbReference>
<name>A0A1H9R9K5_9ACTN</name>
<dbReference type="RefSeq" id="WP_079171778.1">
    <property type="nucleotide sequence ID" value="NZ_FOGO01000003.1"/>
</dbReference>
<reference evidence="5" key="1">
    <citation type="submission" date="2016-10" db="EMBL/GenBank/DDBJ databases">
        <authorList>
            <person name="Varghese N."/>
            <person name="Submissions S."/>
        </authorList>
    </citation>
    <scope>NUCLEOTIDE SEQUENCE [LARGE SCALE GENOMIC DNA]</scope>
    <source>
        <strain evidence="5">CGMCC 4.6825</strain>
    </source>
</reference>
<dbReference type="Gene3D" id="3.40.630.10">
    <property type="entry name" value="Zn peptidases"/>
    <property type="match status" value="1"/>
</dbReference>
<dbReference type="InterPro" id="IPR046450">
    <property type="entry name" value="PA_dom_sf"/>
</dbReference>
<evidence type="ECO:0000313" key="5">
    <source>
        <dbReference type="Proteomes" id="UP000182841"/>
    </source>
</evidence>
<dbReference type="SUPFAM" id="SSF52025">
    <property type="entry name" value="PA domain"/>
    <property type="match status" value="1"/>
</dbReference>
<sequence length="497" mass="53031">MPVFDRPLRHTLRLAAAAALSLACLSAQQAGAAPLPSAPAGTTATGRAALSPDRLADGVRGRDVARHLRAFQRIADAEGGNRGYNRPGFTRSVRYVAGKLAAAGYEVERQRVPYTDFDIAEERLSVRSGSGDGRRVPVLMTRFTPSTSAAGLDARVVALPRGRTGCTASDYDGVTARGAVVVLARDACGFGHQQQVAAQAGARAVVMYYPTPSPQNNYRLMGLPRENFVIPMGMVSQTDGERLARQAASDEGARVRLTLRGDDVRRTTVNVIAETRGGDPDDVVVMGGHLDSVPEAPGINDNGSTAATVLQTALELAPHQDRVRNKVRFMWWGAEELIDVGSGYYVDHLSPAERGRIAAVLNAELLAPSNYGRFVWDPGTGGSHRIAELFAGYFERRGLPFERQDPGAIGSDHLVFQAAGIPVGGLDGGNLQVKTPEQQARFGGTAGRMFDPCYHQPCDRLEAIDRTALDTNARALAWVLGELALKDGAVRGIRAAG</sequence>
<proteinExistence type="predicted"/>
<gene>
    <name evidence="4" type="ORF">SAMN05421870_103394</name>
</gene>
<feature type="domain" description="Peptidase M28" evidence="3">
    <location>
        <begin position="270"/>
        <end position="477"/>
    </location>
</feature>
<feature type="chain" id="PRO_5010285762" evidence="1">
    <location>
        <begin position="33"/>
        <end position="497"/>
    </location>
</feature>
<dbReference type="STRING" id="943816.AN217_15395"/>
<dbReference type="OrthoDB" id="345880at2"/>
<evidence type="ECO:0000259" key="2">
    <source>
        <dbReference type="Pfam" id="PF02225"/>
    </source>
</evidence>
<keyword evidence="5" id="KW-1185">Reference proteome</keyword>
<dbReference type="InterPro" id="IPR007484">
    <property type="entry name" value="Peptidase_M28"/>
</dbReference>
<dbReference type="PROSITE" id="PS51257">
    <property type="entry name" value="PROKAR_LIPOPROTEIN"/>
    <property type="match status" value="1"/>
</dbReference>
<dbReference type="Gene3D" id="3.50.30.30">
    <property type="match status" value="1"/>
</dbReference>
<dbReference type="Pfam" id="PF04389">
    <property type="entry name" value="Peptidase_M28"/>
    <property type="match status" value="1"/>
</dbReference>
<dbReference type="Pfam" id="PF02225">
    <property type="entry name" value="PA"/>
    <property type="match status" value="1"/>
</dbReference>
<dbReference type="Proteomes" id="UP000182841">
    <property type="component" value="Unassembled WGS sequence"/>
</dbReference>
<evidence type="ECO:0000313" key="4">
    <source>
        <dbReference type="EMBL" id="SER69338.1"/>
    </source>
</evidence>
<organism evidence="4 5">
    <name type="scientific">Streptomyces qinglanensis</name>
    <dbReference type="NCBI Taxonomy" id="943816"/>
    <lineage>
        <taxon>Bacteria</taxon>
        <taxon>Bacillati</taxon>
        <taxon>Actinomycetota</taxon>
        <taxon>Actinomycetes</taxon>
        <taxon>Kitasatosporales</taxon>
        <taxon>Streptomycetaceae</taxon>
        <taxon>Streptomyces</taxon>
    </lineage>
</organism>
<dbReference type="AlphaFoldDB" id="A0A1H9R9K5"/>
<feature type="domain" description="PA" evidence="2">
    <location>
        <begin position="154"/>
        <end position="243"/>
    </location>
</feature>
<dbReference type="InterPro" id="IPR003137">
    <property type="entry name" value="PA_domain"/>
</dbReference>
<dbReference type="PANTHER" id="PTHR12147:SF26">
    <property type="entry name" value="PEPTIDASE M28 DOMAIN-CONTAINING PROTEIN"/>
    <property type="match status" value="1"/>
</dbReference>
<dbReference type="GO" id="GO:0006508">
    <property type="term" value="P:proteolysis"/>
    <property type="evidence" value="ECO:0007669"/>
    <property type="project" value="InterPro"/>
</dbReference>
<dbReference type="GO" id="GO:0008235">
    <property type="term" value="F:metalloexopeptidase activity"/>
    <property type="evidence" value="ECO:0007669"/>
    <property type="project" value="InterPro"/>
</dbReference>
<dbReference type="SUPFAM" id="SSF53187">
    <property type="entry name" value="Zn-dependent exopeptidases"/>
    <property type="match status" value="1"/>
</dbReference>
<keyword evidence="1" id="KW-0732">Signal</keyword>
<accession>A0A1H9R9K5</accession>
<protein>
    <submittedName>
        <fullName evidence="4">N-acetylated-alpha-linked acidic dipeptidase</fullName>
    </submittedName>
</protein>
<dbReference type="InterPro" id="IPR045175">
    <property type="entry name" value="M28_fam"/>
</dbReference>
<evidence type="ECO:0000259" key="3">
    <source>
        <dbReference type="Pfam" id="PF04389"/>
    </source>
</evidence>
<feature type="signal peptide" evidence="1">
    <location>
        <begin position="1"/>
        <end position="32"/>
    </location>
</feature>